<reference evidence="1 2" key="1">
    <citation type="submission" date="2020-08" db="EMBL/GenBank/DDBJ databases">
        <title>Genomic Encyclopedia of Type Strains, Phase III (KMG-III): the genomes of soil and plant-associated and newly described type strains.</title>
        <authorList>
            <person name="Whitman W."/>
        </authorList>
    </citation>
    <scope>NUCLEOTIDE SEQUENCE [LARGE SCALE GENOMIC DNA]</scope>
    <source>
        <strain evidence="1 2">CECT 8356</strain>
    </source>
</reference>
<gene>
    <name evidence="1" type="ORF">FHS07_002196</name>
</gene>
<dbReference type="Proteomes" id="UP000543579">
    <property type="component" value="Unassembled WGS sequence"/>
</dbReference>
<protein>
    <submittedName>
        <fullName evidence="1">Uncharacterized protein</fullName>
    </submittedName>
</protein>
<proteinExistence type="predicted"/>
<dbReference type="AlphaFoldDB" id="A0A7W5GG49"/>
<dbReference type="EMBL" id="JACHXY010000002">
    <property type="protein sequence ID" value="MBB3158500.1"/>
    <property type="molecule type" value="Genomic_DNA"/>
</dbReference>
<evidence type="ECO:0000313" key="1">
    <source>
        <dbReference type="EMBL" id="MBB3158500.1"/>
    </source>
</evidence>
<organism evidence="1 2">
    <name type="scientific">Microbacterium proteolyticum</name>
    <dbReference type="NCBI Taxonomy" id="1572644"/>
    <lineage>
        <taxon>Bacteria</taxon>
        <taxon>Bacillati</taxon>
        <taxon>Actinomycetota</taxon>
        <taxon>Actinomycetes</taxon>
        <taxon>Micrococcales</taxon>
        <taxon>Microbacteriaceae</taxon>
        <taxon>Microbacterium</taxon>
    </lineage>
</organism>
<comment type="caution">
    <text evidence="1">The sequence shown here is derived from an EMBL/GenBank/DDBJ whole genome shotgun (WGS) entry which is preliminary data.</text>
</comment>
<sequence>MIRTTTGFTATGFTAAPVLSAPVTGMTTAVGTPIFQG</sequence>
<evidence type="ECO:0000313" key="2">
    <source>
        <dbReference type="Proteomes" id="UP000543579"/>
    </source>
</evidence>
<name>A0A7W5GG49_9MICO</name>
<accession>A0A7W5GG49</accession>